<evidence type="ECO:0000256" key="4">
    <source>
        <dbReference type="ARBA" id="ARBA00022597"/>
    </source>
</evidence>
<reference evidence="15 16" key="1">
    <citation type="journal article" date="2014" name="Genome Biol. Evol.">
        <title>Phylogenomics of "Candidatus Hepatoplasma crinochetorum," a Lineage of Mollicutes Associated with Noninsect Arthropods.</title>
        <authorList>
            <person name="Leclercq S."/>
            <person name="Dittmer J."/>
            <person name="Bouchon D."/>
            <person name="Cordaux R."/>
        </authorList>
    </citation>
    <scope>NUCLEOTIDE SEQUENCE [LARGE SCALE GENOMIC DNA]</scope>
    <source>
        <strain evidence="15 16">Av</strain>
    </source>
</reference>
<keyword evidence="2" id="KW-0813">Transport</keyword>
<evidence type="ECO:0000256" key="9">
    <source>
        <dbReference type="ARBA" id="ARBA00022989"/>
    </source>
</evidence>
<feature type="transmembrane region" description="Helical" evidence="12">
    <location>
        <begin position="39"/>
        <end position="56"/>
    </location>
</feature>
<feature type="domain" description="PTS EIIC type-1" evidence="14">
    <location>
        <begin position="26"/>
        <end position="504"/>
    </location>
</feature>
<dbReference type="PANTHER" id="PTHR30009:SF20">
    <property type="entry name" value="PTS SYSTEM GLUCOSE-SPECIFIC EIICB COMPONENT-RELATED"/>
    <property type="match status" value="1"/>
</dbReference>
<dbReference type="SUPFAM" id="SSF55604">
    <property type="entry name" value="Glucose permease domain IIB"/>
    <property type="match status" value="1"/>
</dbReference>
<dbReference type="Proteomes" id="UP000019450">
    <property type="component" value="Chromosome"/>
</dbReference>
<evidence type="ECO:0000259" key="14">
    <source>
        <dbReference type="PROSITE" id="PS51103"/>
    </source>
</evidence>
<protein>
    <submittedName>
        <fullName evidence="15">EIICBA-Glc 2</fullName>
    </submittedName>
</protein>
<keyword evidence="9 12" id="KW-1133">Transmembrane helix</keyword>
<feature type="transmembrane region" description="Helical" evidence="12">
    <location>
        <begin position="68"/>
        <end position="100"/>
    </location>
</feature>
<keyword evidence="10 12" id="KW-0472">Membrane</keyword>
<dbReference type="HOGENOM" id="CLU_012312_1_0_14"/>
<dbReference type="Pfam" id="PF02378">
    <property type="entry name" value="PTS_EIIC"/>
    <property type="match status" value="1"/>
</dbReference>
<evidence type="ECO:0000313" key="16">
    <source>
        <dbReference type="Proteomes" id="UP000019450"/>
    </source>
</evidence>
<dbReference type="InterPro" id="IPR001996">
    <property type="entry name" value="PTS_IIB_1"/>
</dbReference>
<evidence type="ECO:0000256" key="7">
    <source>
        <dbReference type="ARBA" id="ARBA00022692"/>
    </source>
</evidence>
<comment type="subcellular location">
    <subcellularLocation>
        <location evidence="1">Cell membrane</location>
        <topology evidence="1">Multi-pass membrane protein</topology>
    </subcellularLocation>
</comment>
<dbReference type="STRING" id="1427984.X271_00004"/>
<dbReference type="GO" id="GO:0090563">
    <property type="term" value="F:protein-phosphocysteine-sugar phosphotransferase activity"/>
    <property type="evidence" value="ECO:0007669"/>
    <property type="project" value="TreeGrafter"/>
</dbReference>
<dbReference type="GO" id="GO:0016301">
    <property type="term" value="F:kinase activity"/>
    <property type="evidence" value="ECO:0007669"/>
    <property type="project" value="UniProtKB-KW"/>
</dbReference>
<feature type="transmembrane region" description="Helical" evidence="12">
    <location>
        <begin position="205"/>
        <end position="228"/>
    </location>
</feature>
<keyword evidence="16" id="KW-1185">Reference proteome</keyword>
<feature type="transmembrane region" description="Helical" evidence="12">
    <location>
        <begin position="162"/>
        <end position="185"/>
    </location>
</feature>
<keyword evidence="5" id="KW-0808">Transferase</keyword>
<accession>W8GIQ7</accession>
<keyword evidence="3" id="KW-1003">Cell membrane</keyword>
<keyword evidence="4" id="KW-0762">Sugar transport</keyword>
<dbReference type="PROSITE" id="PS51098">
    <property type="entry name" value="PTS_EIIB_TYPE_1"/>
    <property type="match status" value="1"/>
</dbReference>
<dbReference type="eggNOG" id="COG1263">
    <property type="taxonomic scope" value="Bacteria"/>
</dbReference>
<feature type="transmembrane region" description="Helical" evidence="12">
    <location>
        <begin position="234"/>
        <end position="253"/>
    </location>
</feature>
<evidence type="ECO:0000256" key="6">
    <source>
        <dbReference type="ARBA" id="ARBA00022683"/>
    </source>
</evidence>
<keyword evidence="7 12" id="KW-0812">Transmembrane</keyword>
<evidence type="ECO:0000256" key="1">
    <source>
        <dbReference type="ARBA" id="ARBA00004651"/>
    </source>
</evidence>
<dbReference type="InterPro" id="IPR003352">
    <property type="entry name" value="PTS_EIIC"/>
</dbReference>
<name>W8GIQ7_9MOLU</name>
<dbReference type="OrthoDB" id="9764327at2"/>
<feature type="transmembrane region" description="Helical" evidence="12">
    <location>
        <begin position="382"/>
        <end position="398"/>
    </location>
</feature>
<feature type="active site" description="Phosphocysteine intermediate; for EIIB activity" evidence="11">
    <location>
        <position position="549"/>
    </location>
</feature>
<evidence type="ECO:0000259" key="13">
    <source>
        <dbReference type="PROSITE" id="PS51098"/>
    </source>
</evidence>
<dbReference type="AlphaFoldDB" id="W8GIQ7"/>
<dbReference type="PROSITE" id="PS01035">
    <property type="entry name" value="PTS_EIIB_TYPE_1_CYS"/>
    <property type="match status" value="1"/>
</dbReference>
<dbReference type="GO" id="GO:0005886">
    <property type="term" value="C:plasma membrane"/>
    <property type="evidence" value="ECO:0007669"/>
    <property type="project" value="UniProtKB-SubCell"/>
</dbReference>
<dbReference type="EMBL" id="CP006932">
    <property type="protein sequence ID" value="AHK22127.1"/>
    <property type="molecule type" value="Genomic_DNA"/>
</dbReference>
<evidence type="ECO:0000256" key="3">
    <source>
        <dbReference type="ARBA" id="ARBA00022475"/>
    </source>
</evidence>
<feature type="transmembrane region" description="Helical" evidence="12">
    <location>
        <begin position="350"/>
        <end position="370"/>
    </location>
</feature>
<dbReference type="Gene3D" id="3.30.1360.60">
    <property type="entry name" value="Glucose permease domain IIB"/>
    <property type="match status" value="1"/>
</dbReference>
<dbReference type="InterPro" id="IPR018113">
    <property type="entry name" value="PTrfase_EIIB_Cys"/>
</dbReference>
<dbReference type="eggNOG" id="COG1264">
    <property type="taxonomic scope" value="Bacteria"/>
</dbReference>
<feature type="transmembrane region" description="Helical" evidence="12">
    <location>
        <begin position="470"/>
        <end position="492"/>
    </location>
</feature>
<feature type="domain" description="PTS EIIB type-1" evidence="13">
    <location>
        <begin position="527"/>
        <end position="609"/>
    </location>
</feature>
<dbReference type="InterPro" id="IPR013013">
    <property type="entry name" value="PTS_EIIC_1"/>
</dbReference>
<evidence type="ECO:0000313" key="15">
    <source>
        <dbReference type="EMBL" id="AHK22127.1"/>
    </source>
</evidence>
<dbReference type="KEGG" id="hcr:X271_00004"/>
<dbReference type="GO" id="GO:0009401">
    <property type="term" value="P:phosphoenolpyruvate-dependent sugar phosphotransferase system"/>
    <property type="evidence" value="ECO:0007669"/>
    <property type="project" value="UniProtKB-KW"/>
</dbReference>
<evidence type="ECO:0000256" key="10">
    <source>
        <dbReference type="ARBA" id="ARBA00023136"/>
    </source>
</evidence>
<feature type="transmembrane region" description="Helical" evidence="12">
    <location>
        <begin position="265"/>
        <end position="285"/>
    </location>
</feature>
<dbReference type="RefSeq" id="WP_025208424.1">
    <property type="nucleotide sequence ID" value="NZ_CP006932.1"/>
</dbReference>
<dbReference type="InterPro" id="IPR050429">
    <property type="entry name" value="PTS_Glucose_EIICBA"/>
</dbReference>
<dbReference type="Pfam" id="PF00367">
    <property type="entry name" value="PTS_EIIB"/>
    <property type="match status" value="1"/>
</dbReference>
<organism evidence="15 16">
    <name type="scientific">Candidatus Hepatoplasma crinochetorum Av</name>
    <dbReference type="NCBI Taxonomy" id="1427984"/>
    <lineage>
        <taxon>Bacteria</taxon>
        <taxon>Bacillati</taxon>
        <taxon>Mycoplasmatota</taxon>
        <taxon>Mollicutes</taxon>
        <taxon>Candidatus Hepatoplasmataceae</taxon>
        <taxon>Candidatus Hepatoplasma</taxon>
    </lineage>
</organism>
<gene>
    <name evidence="15" type="primary">glcB</name>
    <name evidence="15" type="ORF">X271_00004</name>
</gene>
<dbReference type="InterPro" id="IPR036878">
    <property type="entry name" value="Glu_permease_IIB"/>
</dbReference>
<proteinExistence type="predicted"/>
<keyword evidence="8" id="KW-0418">Kinase</keyword>
<keyword evidence="6" id="KW-0598">Phosphotransferase system</keyword>
<dbReference type="PANTHER" id="PTHR30009">
    <property type="entry name" value="CYTOCHROME C-TYPE SYNTHESIS PROTEIN AND PTS TRANSMEMBRANE COMPONENT"/>
    <property type="match status" value="1"/>
</dbReference>
<sequence>MEEKKLVQNKSNEKTIIKEKKQKEKFSFLSFLQKIGKSLVYPIAVLPAAALALRIGDAISGAGDMYSGIWWFGWIIETPGAIIFDNLAMIFGVGVAFGLAKDHRGEAALVGLIGYLGLVALVQNEHSLTSLIYDNVLTKDGYSQLLYYVTEVTNPDGTTTIYATWLLNLGVFGGIAMGILAAWLYNKFSDIQLPKALGFFSGRRFVPMVMLLATLLFSFLMAIIWPWFQLALVELAYGLLYIPWLGGGVYIAINRLLIPTGLHQVLNVFFWFQMPITWEGNQIFIQDTTGTFVPMFGDINAFLESGSNVVIAIPEIGVVANSDIAYDINTGTEIPDRTAFTYLQEANVGAFQVGFFPIMMFGLPAVGLAIASQADKEYRKSVYAFMITAAAVSFLTGITEPLEFSFMFVSPLLYLAYALLSGVVGAITIATGASFGFGFSAGAIDFGLSVPNSLNLSHGISSYANGWGGFINVLLIGIIVFPIYYLMSILIIKKFNLATPGRGGNISGIIELGEDEKNGINSKDDKYFKMTIETIKLVGKDNITDIDNCITRLRLSVKDNSNLKKEDAIKIGYTGLISPGTKSLQFIIGPESEIIAKNMKEIFDNWENYQDYFKYYDDKVKEK</sequence>
<evidence type="ECO:0000256" key="8">
    <source>
        <dbReference type="ARBA" id="ARBA00022777"/>
    </source>
</evidence>
<evidence type="ECO:0000256" key="12">
    <source>
        <dbReference type="SAM" id="Phobius"/>
    </source>
</evidence>
<dbReference type="PATRIC" id="fig|1427984.3.peg.4"/>
<evidence type="ECO:0000256" key="11">
    <source>
        <dbReference type="PROSITE-ProRule" id="PRU00421"/>
    </source>
</evidence>
<dbReference type="PROSITE" id="PS51103">
    <property type="entry name" value="PTS_EIIC_TYPE_1"/>
    <property type="match status" value="1"/>
</dbReference>
<evidence type="ECO:0000256" key="5">
    <source>
        <dbReference type="ARBA" id="ARBA00022679"/>
    </source>
</evidence>
<feature type="transmembrane region" description="Helical" evidence="12">
    <location>
        <begin position="107"/>
        <end position="123"/>
    </location>
</feature>
<evidence type="ECO:0000256" key="2">
    <source>
        <dbReference type="ARBA" id="ARBA00022448"/>
    </source>
</evidence>
<dbReference type="GO" id="GO:0008982">
    <property type="term" value="F:protein-N(PI)-phosphohistidine-sugar phosphotransferase activity"/>
    <property type="evidence" value="ECO:0007669"/>
    <property type="project" value="InterPro"/>
</dbReference>